<dbReference type="SUPFAM" id="SSF55961">
    <property type="entry name" value="Bet v1-like"/>
    <property type="match status" value="1"/>
</dbReference>
<dbReference type="Pfam" id="PF06240">
    <property type="entry name" value="COXG"/>
    <property type="match status" value="1"/>
</dbReference>
<feature type="region of interest" description="Disordered" evidence="1">
    <location>
        <begin position="154"/>
        <end position="194"/>
    </location>
</feature>
<protein>
    <submittedName>
        <fullName evidence="2">SRPBCC family protein</fullName>
    </submittedName>
</protein>
<sequence>MEIESRFTVPLPPAEAWDVLLDIPRIAPCMPGAKLTGADDEARVYNGEVQVRLGPVLLAFKGKARITDLDRENWRATVKAEGRDTKGRGGASADVLFSLEPAEDGARTECRITTNLNLTGSVAQYGRGSGMINDLANHLVGQFADNLRQEIADSQPAGQPGKQPENQSAAAEDAPATTPADAPPEPRRQARQSAPISGFRLMLWLLRQRLRRLFGGGR</sequence>
<evidence type="ECO:0000313" key="2">
    <source>
        <dbReference type="EMBL" id="MBP5858586.1"/>
    </source>
</evidence>
<accession>A0A8J7V291</accession>
<dbReference type="InterPro" id="IPR023393">
    <property type="entry name" value="START-like_dom_sf"/>
</dbReference>
<comment type="caution">
    <text evidence="2">The sequence shown here is derived from an EMBL/GenBank/DDBJ whole genome shotgun (WGS) entry which is preliminary data.</text>
</comment>
<dbReference type="AlphaFoldDB" id="A0A8J7V291"/>
<proteinExistence type="predicted"/>
<dbReference type="Proteomes" id="UP000672602">
    <property type="component" value="Unassembled WGS sequence"/>
</dbReference>
<feature type="compositionally biased region" description="Low complexity" evidence="1">
    <location>
        <begin position="169"/>
        <end position="180"/>
    </location>
</feature>
<dbReference type="CDD" id="cd07823">
    <property type="entry name" value="SRPBCC_5"/>
    <property type="match status" value="1"/>
</dbReference>
<dbReference type="PANTHER" id="PTHR38588:SF1">
    <property type="entry name" value="BLL0334 PROTEIN"/>
    <property type="match status" value="1"/>
</dbReference>
<reference evidence="2" key="1">
    <citation type="submission" date="2021-04" db="EMBL/GenBank/DDBJ databases">
        <authorList>
            <person name="Zhang D.-C."/>
        </authorList>
    </citation>
    <scope>NUCLEOTIDE SEQUENCE</scope>
    <source>
        <strain evidence="2">CGMCC 1.15697</strain>
    </source>
</reference>
<dbReference type="Gene3D" id="3.30.530.20">
    <property type="match status" value="1"/>
</dbReference>
<dbReference type="InterPro" id="IPR010419">
    <property type="entry name" value="CO_DH_gsu"/>
</dbReference>
<organism evidence="2 3">
    <name type="scientific">Marivibrio halodurans</name>
    <dbReference type="NCBI Taxonomy" id="2039722"/>
    <lineage>
        <taxon>Bacteria</taxon>
        <taxon>Pseudomonadati</taxon>
        <taxon>Pseudomonadota</taxon>
        <taxon>Alphaproteobacteria</taxon>
        <taxon>Rhodospirillales</taxon>
        <taxon>Rhodospirillaceae</taxon>
        <taxon>Marivibrio</taxon>
    </lineage>
</organism>
<evidence type="ECO:0000256" key="1">
    <source>
        <dbReference type="SAM" id="MobiDB-lite"/>
    </source>
</evidence>
<keyword evidence="3" id="KW-1185">Reference proteome</keyword>
<gene>
    <name evidence="2" type="ORF">KAJ83_16315</name>
</gene>
<dbReference type="EMBL" id="JAGMWN010000009">
    <property type="protein sequence ID" value="MBP5858586.1"/>
    <property type="molecule type" value="Genomic_DNA"/>
</dbReference>
<name>A0A8J7V291_9PROT</name>
<dbReference type="PANTHER" id="PTHR38588">
    <property type="entry name" value="BLL0334 PROTEIN"/>
    <property type="match status" value="1"/>
</dbReference>
<dbReference type="RefSeq" id="WP_210683177.1">
    <property type="nucleotide sequence ID" value="NZ_JAGMWN010000009.1"/>
</dbReference>
<evidence type="ECO:0000313" key="3">
    <source>
        <dbReference type="Proteomes" id="UP000672602"/>
    </source>
</evidence>